<protein>
    <submittedName>
        <fullName evidence="2">Uncharacterized protein</fullName>
    </submittedName>
</protein>
<feature type="non-terminal residue" evidence="2">
    <location>
        <position position="1"/>
    </location>
</feature>
<keyword evidence="3" id="KW-1185">Reference proteome</keyword>
<evidence type="ECO:0000313" key="3">
    <source>
        <dbReference type="Proteomes" id="UP001432322"/>
    </source>
</evidence>
<keyword evidence="1" id="KW-0812">Transmembrane</keyword>
<evidence type="ECO:0000256" key="1">
    <source>
        <dbReference type="SAM" id="Phobius"/>
    </source>
</evidence>
<dbReference type="AlphaFoldDB" id="A0AAV5WP18"/>
<dbReference type="EMBL" id="BTSY01000006">
    <property type="protein sequence ID" value="GMT32706.1"/>
    <property type="molecule type" value="Genomic_DNA"/>
</dbReference>
<reference evidence="2" key="1">
    <citation type="submission" date="2023-10" db="EMBL/GenBank/DDBJ databases">
        <title>Genome assembly of Pristionchus species.</title>
        <authorList>
            <person name="Yoshida K."/>
            <person name="Sommer R.J."/>
        </authorList>
    </citation>
    <scope>NUCLEOTIDE SEQUENCE</scope>
    <source>
        <strain evidence="2">RS5133</strain>
    </source>
</reference>
<keyword evidence="1" id="KW-0472">Membrane</keyword>
<feature type="transmembrane region" description="Helical" evidence="1">
    <location>
        <begin position="20"/>
        <end position="39"/>
    </location>
</feature>
<evidence type="ECO:0000313" key="2">
    <source>
        <dbReference type="EMBL" id="GMT32706.1"/>
    </source>
</evidence>
<name>A0AAV5WP18_9BILA</name>
<sequence length="117" mass="12973">ISFPLLSLSPIGRMDDSWTVFFLELLYVFIPILALYPASSLPHRLNRLRHYFNPIDNPIIAVPPTAPVAVSNSVKTPIQESIMVSALAEAAAQRSEMSLRNLIELRSEREAGVIGDD</sequence>
<accession>A0AAV5WP18</accession>
<keyword evidence="1" id="KW-1133">Transmembrane helix</keyword>
<comment type="caution">
    <text evidence="2">The sequence shown here is derived from an EMBL/GenBank/DDBJ whole genome shotgun (WGS) entry which is preliminary data.</text>
</comment>
<gene>
    <name evidence="2" type="ORF">PFISCL1PPCAC_24003</name>
</gene>
<organism evidence="2 3">
    <name type="scientific">Pristionchus fissidentatus</name>
    <dbReference type="NCBI Taxonomy" id="1538716"/>
    <lineage>
        <taxon>Eukaryota</taxon>
        <taxon>Metazoa</taxon>
        <taxon>Ecdysozoa</taxon>
        <taxon>Nematoda</taxon>
        <taxon>Chromadorea</taxon>
        <taxon>Rhabditida</taxon>
        <taxon>Rhabditina</taxon>
        <taxon>Diplogasteromorpha</taxon>
        <taxon>Diplogasteroidea</taxon>
        <taxon>Neodiplogasteridae</taxon>
        <taxon>Pristionchus</taxon>
    </lineage>
</organism>
<proteinExistence type="predicted"/>
<dbReference type="Proteomes" id="UP001432322">
    <property type="component" value="Unassembled WGS sequence"/>
</dbReference>